<dbReference type="SUPFAM" id="SSF51905">
    <property type="entry name" value="FAD/NAD(P)-binding domain"/>
    <property type="match status" value="1"/>
</dbReference>
<comment type="caution">
    <text evidence="2">The sequence shown here is derived from an EMBL/GenBank/DDBJ whole genome shotgun (WGS) entry which is preliminary data.</text>
</comment>
<dbReference type="EMBL" id="JAEHOD010000086">
    <property type="protein sequence ID" value="KAG2429402.1"/>
    <property type="molecule type" value="Genomic_DNA"/>
</dbReference>
<dbReference type="OrthoDB" id="68575at2759"/>
<evidence type="ECO:0000313" key="2">
    <source>
        <dbReference type="EMBL" id="KAG2429402.1"/>
    </source>
</evidence>
<dbReference type="Proteomes" id="UP000613740">
    <property type="component" value="Unassembled WGS sequence"/>
</dbReference>
<protein>
    <submittedName>
        <fullName evidence="2">Uncharacterized protein</fullName>
    </submittedName>
</protein>
<name>A0A835VU60_9CHLO</name>
<feature type="region of interest" description="Disordered" evidence="1">
    <location>
        <begin position="365"/>
        <end position="384"/>
    </location>
</feature>
<gene>
    <name evidence="2" type="ORF">HYH02_014058</name>
</gene>
<dbReference type="Gene3D" id="3.50.50.60">
    <property type="entry name" value="FAD/NAD(P)-binding domain"/>
    <property type="match status" value="1"/>
</dbReference>
<keyword evidence="3" id="KW-1185">Reference proteome</keyword>
<sequence>MSVIVFEKDVTYGGNCNTEKVAAGPGQPDWLDTGVILHANTTALNKLFGASAEAAGYTIDSPLVAERFAPGRLLPYDTTAQSPTYLVDFPGANYSAPYGLLTGGSPDAFFAAFGRLLNHVKSIPWLNRGRYPDPVPAELLRPFSAVIHELQLQALVPTLFHPILGALGITNYSDPEVAPAYLALLYLKPALLLKLTTPGYGFTVRGGCIKIYDGMVDYIGAADVLVNANVRAVQRPAGGATGGSVTVTYSLGGSRKNRTAVCKSLLVAYPQTPSSVQPLDLDAKEKKAFETFKGFYLYTLEVAIEGPLANKSFSLVNADLSALTASGAIREGRYPGLNRFVGGMPNFPVAAVAVALEPLSTKEMKKIVQPPSPCSPPPQPQASL</sequence>
<reference evidence="2" key="1">
    <citation type="journal article" date="2020" name="bioRxiv">
        <title>Comparative genomics of Chlamydomonas.</title>
        <authorList>
            <person name="Craig R.J."/>
            <person name="Hasan A.R."/>
            <person name="Ness R.W."/>
            <person name="Keightley P.D."/>
        </authorList>
    </citation>
    <scope>NUCLEOTIDE SEQUENCE</scope>
    <source>
        <strain evidence="2">CCAP 11/173</strain>
    </source>
</reference>
<dbReference type="InterPro" id="IPR036188">
    <property type="entry name" value="FAD/NAD-bd_sf"/>
</dbReference>
<accession>A0A835VU60</accession>
<organism evidence="2 3">
    <name type="scientific">Chlamydomonas schloesseri</name>
    <dbReference type="NCBI Taxonomy" id="2026947"/>
    <lineage>
        <taxon>Eukaryota</taxon>
        <taxon>Viridiplantae</taxon>
        <taxon>Chlorophyta</taxon>
        <taxon>core chlorophytes</taxon>
        <taxon>Chlorophyceae</taxon>
        <taxon>CS clade</taxon>
        <taxon>Chlamydomonadales</taxon>
        <taxon>Chlamydomonadaceae</taxon>
        <taxon>Chlamydomonas</taxon>
    </lineage>
</organism>
<dbReference type="Gene3D" id="1.10.405.20">
    <property type="match status" value="1"/>
</dbReference>
<dbReference type="Gene3D" id="3.30.70.1990">
    <property type="match status" value="1"/>
</dbReference>
<evidence type="ECO:0000313" key="3">
    <source>
        <dbReference type="Proteomes" id="UP000613740"/>
    </source>
</evidence>
<proteinExistence type="predicted"/>
<dbReference type="AlphaFoldDB" id="A0A835VU60"/>
<evidence type="ECO:0000256" key="1">
    <source>
        <dbReference type="SAM" id="MobiDB-lite"/>
    </source>
</evidence>
<feature type="compositionally biased region" description="Pro residues" evidence="1">
    <location>
        <begin position="370"/>
        <end position="384"/>
    </location>
</feature>